<evidence type="ECO:0000313" key="3">
    <source>
        <dbReference type="Proteomes" id="UP000438429"/>
    </source>
</evidence>
<dbReference type="Proteomes" id="UP000438429">
    <property type="component" value="Unassembled WGS sequence"/>
</dbReference>
<evidence type="ECO:0000256" key="1">
    <source>
        <dbReference type="SAM" id="MobiDB-lite"/>
    </source>
</evidence>
<gene>
    <name evidence="2" type="ORF">F2P81_002142</name>
</gene>
<proteinExistence type="predicted"/>
<comment type="caution">
    <text evidence="2">The sequence shown here is derived from an EMBL/GenBank/DDBJ whole genome shotgun (WGS) entry which is preliminary data.</text>
</comment>
<protein>
    <submittedName>
        <fullName evidence="2">Uncharacterized protein</fullName>
    </submittedName>
</protein>
<organism evidence="2 3">
    <name type="scientific">Scophthalmus maximus</name>
    <name type="common">Turbot</name>
    <name type="synonym">Psetta maxima</name>
    <dbReference type="NCBI Taxonomy" id="52904"/>
    <lineage>
        <taxon>Eukaryota</taxon>
        <taxon>Metazoa</taxon>
        <taxon>Chordata</taxon>
        <taxon>Craniata</taxon>
        <taxon>Vertebrata</taxon>
        <taxon>Euteleostomi</taxon>
        <taxon>Actinopterygii</taxon>
        <taxon>Neopterygii</taxon>
        <taxon>Teleostei</taxon>
        <taxon>Neoteleostei</taxon>
        <taxon>Acanthomorphata</taxon>
        <taxon>Carangaria</taxon>
        <taxon>Pleuronectiformes</taxon>
        <taxon>Pleuronectoidei</taxon>
        <taxon>Scophthalmidae</taxon>
        <taxon>Scophthalmus</taxon>
    </lineage>
</organism>
<sequence>MESKSQSVKLELQHRSAGRSPDEAAAAVTSNVPRRKRFINTRWRSTVSLTLRRTVEHLRLPLQPDQGARRPRREEHVIKSLYMKIVQSNSSVYDVTRHVIY</sequence>
<name>A0A6A4TI12_SCOMX</name>
<dbReference type="EMBL" id="VEVO01000002">
    <property type="protein sequence ID" value="KAF0045613.1"/>
    <property type="molecule type" value="Genomic_DNA"/>
</dbReference>
<evidence type="ECO:0000313" key="2">
    <source>
        <dbReference type="EMBL" id="KAF0045613.1"/>
    </source>
</evidence>
<accession>A0A6A4TI12</accession>
<reference evidence="2 3" key="1">
    <citation type="submission" date="2019-06" db="EMBL/GenBank/DDBJ databases">
        <title>Draft genomes of female and male turbot (Scophthalmus maximus).</title>
        <authorList>
            <person name="Xu H."/>
            <person name="Xu X.-W."/>
            <person name="Shao C."/>
            <person name="Chen S."/>
        </authorList>
    </citation>
    <scope>NUCLEOTIDE SEQUENCE [LARGE SCALE GENOMIC DNA]</scope>
    <source>
        <strain evidence="2">Ysfricsl-2016a</strain>
        <tissue evidence="2">Blood</tissue>
    </source>
</reference>
<feature type="region of interest" description="Disordered" evidence="1">
    <location>
        <begin position="1"/>
        <end position="30"/>
    </location>
</feature>
<dbReference type="AlphaFoldDB" id="A0A6A4TI12"/>